<evidence type="ECO:0000313" key="8">
    <source>
        <dbReference type="Proteomes" id="UP001162162"/>
    </source>
</evidence>
<keyword evidence="4" id="KW-0833">Ubl conjugation pathway</keyword>
<dbReference type="GO" id="GO:0032446">
    <property type="term" value="P:protein modification by small protein conjugation"/>
    <property type="evidence" value="ECO:0007669"/>
    <property type="project" value="TreeGrafter"/>
</dbReference>
<evidence type="ECO:0000313" key="7">
    <source>
        <dbReference type="EMBL" id="KAJ8940257.1"/>
    </source>
</evidence>
<gene>
    <name evidence="7" type="ORF">NQ318_004967</name>
</gene>
<dbReference type="GO" id="GO:0005829">
    <property type="term" value="C:cytosol"/>
    <property type="evidence" value="ECO:0007669"/>
    <property type="project" value="TreeGrafter"/>
</dbReference>
<dbReference type="EMBL" id="JAPWTK010000445">
    <property type="protein sequence ID" value="KAJ8940257.1"/>
    <property type="molecule type" value="Genomic_DNA"/>
</dbReference>
<dbReference type="Gene3D" id="3.30.1460.50">
    <property type="match status" value="1"/>
</dbReference>
<dbReference type="AlphaFoldDB" id="A0AAV8XNX1"/>
<dbReference type="GO" id="GO:0061651">
    <property type="term" value="F:Atg12 conjugating enzyme activity"/>
    <property type="evidence" value="ECO:0007669"/>
    <property type="project" value="TreeGrafter"/>
</dbReference>
<reference evidence="7" key="1">
    <citation type="journal article" date="2023" name="Insect Mol. Biol.">
        <title>Genome sequencing provides insights into the evolution of gene families encoding plant cell wall-degrading enzymes in longhorned beetles.</title>
        <authorList>
            <person name="Shin N.R."/>
            <person name="Okamura Y."/>
            <person name="Kirsch R."/>
            <person name="Pauchet Y."/>
        </authorList>
    </citation>
    <scope>NUCLEOTIDE SEQUENCE</scope>
    <source>
        <strain evidence="7">AMC_N1</strain>
    </source>
</reference>
<evidence type="ECO:0000256" key="6">
    <source>
        <dbReference type="ARBA" id="ARBA00029833"/>
    </source>
</evidence>
<dbReference type="PANTHER" id="PTHR14957:SF1">
    <property type="entry name" value="UBIQUITIN-LIKE-CONJUGATING ENZYME ATG10"/>
    <property type="match status" value="1"/>
</dbReference>
<organism evidence="7 8">
    <name type="scientific">Aromia moschata</name>
    <dbReference type="NCBI Taxonomy" id="1265417"/>
    <lineage>
        <taxon>Eukaryota</taxon>
        <taxon>Metazoa</taxon>
        <taxon>Ecdysozoa</taxon>
        <taxon>Arthropoda</taxon>
        <taxon>Hexapoda</taxon>
        <taxon>Insecta</taxon>
        <taxon>Pterygota</taxon>
        <taxon>Neoptera</taxon>
        <taxon>Endopterygota</taxon>
        <taxon>Coleoptera</taxon>
        <taxon>Polyphaga</taxon>
        <taxon>Cucujiformia</taxon>
        <taxon>Chrysomeloidea</taxon>
        <taxon>Cerambycidae</taxon>
        <taxon>Cerambycinae</taxon>
        <taxon>Callichromatini</taxon>
        <taxon>Aromia</taxon>
    </lineage>
</organism>
<sequence>MHLSVEDFVKHVKDVVTISDRLMDGWALKEKEGIENGTYITKRCTKNLTKPGNTNATTLVTFEYHIAYHLSYAVPIICLKIWKQDGSLISLEEYWEFNNDLKESNIYDTLTQLDHPVLCQPFLTLHPCKTQEIIQPFLEHSKNPIISWLSVVGPFVHLNLLDEYIHNC</sequence>
<dbReference type="GO" id="GO:0000045">
    <property type="term" value="P:autophagosome assembly"/>
    <property type="evidence" value="ECO:0007669"/>
    <property type="project" value="TreeGrafter"/>
</dbReference>
<evidence type="ECO:0000256" key="3">
    <source>
        <dbReference type="ARBA" id="ARBA00022679"/>
    </source>
</evidence>
<dbReference type="InterPro" id="IPR007135">
    <property type="entry name" value="Atg3/Atg10"/>
</dbReference>
<accession>A0AAV8XNX1</accession>
<comment type="similarity">
    <text evidence="1">Belongs to the ATG10 family.</text>
</comment>
<dbReference type="Pfam" id="PF03987">
    <property type="entry name" value="Autophagy_act_C"/>
    <property type="match status" value="1"/>
</dbReference>
<evidence type="ECO:0000256" key="5">
    <source>
        <dbReference type="ARBA" id="ARBA00023006"/>
    </source>
</evidence>
<keyword evidence="8" id="KW-1185">Reference proteome</keyword>
<keyword evidence="3" id="KW-0808">Transferase</keyword>
<evidence type="ECO:0000256" key="2">
    <source>
        <dbReference type="ARBA" id="ARBA00021099"/>
    </source>
</evidence>
<evidence type="ECO:0000256" key="1">
    <source>
        <dbReference type="ARBA" id="ARBA00005696"/>
    </source>
</evidence>
<keyword evidence="5" id="KW-0072">Autophagy</keyword>
<proteinExistence type="inferred from homology"/>
<name>A0AAV8XNX1_9CUCU</name>
<comment type="caution">
    <text evidence="7">The sequence shown here is derived from an EMBL/GenBank/DDBJ whole genome shotgun (WGS) entry which is preliminary data.</text>
</comment>
<protein>
    <recommendedName>
        <fullName evidence="2">Ubiquitin-like-conjugating enzyme ATG10</fullName>
    </recommendedName>
    <alternativeName>
        <fullName evidence="6">Autophagy-related protein 10</fullName>
    </alternativeName>
</protein>
<evidence type="ECO:0000256" key="4">
    <source>
        <dbReference type="ARBA" id="ARBA00022786"/>
    </source>
</evidence>
<dbReference type="Proteomes" id="UP001162162">
    <property type="component" value="Unassembled WGS sequence"/>
</dbReference>
<dbReference type="GO" id="GO:0000422">
    <property type="term" value="P:autophagy of mitochondrion"/>
    <property type="evidence" value="ECO:0007669"/>
    <property type="project" value="TreeGrafter"/>
</dbReference>
<dbReference type="PANTHER" id="PTHR14957">
    <property type="entry name" value="UBIQUITIN-LIKE-CONJUGATING ENZYME ATG10"/>
    <property type="match status" value="1"/>
</dbReference>